<accession>A0A2H0N3H4</accession>
<reference evidence="1 2" key="1">
    <citation type="submission" date="2017-09" db="EMBL/GenBank/DDBJ databases">
        <title>Depth-based differentiation of microbial function through sediment-hosted aquifers and enrichment of novel symbionts in the deep terrestrial subsurface.</title>
        <authorList>
            <person name="Probst A.J."/>
            <person name="Ladd B."/>
            <person name="Jarett J.K."/>
            <person name="Geller-Mcgrath D.E."/>
            <person name="Sieber C.M."/>
            <person name="Emerson J.B."/>
            <person name="Anantharaman K."/>
            <person name="Thomas B.C."/>
            <person name="Malmstrom R."/>
            <person name="Stieglmeier M."/>
            <person name="Klingl A."/>
            <person name="Woyke T."/>
            <person name="Ryan C.M."/>
            <person name="Banfield J.F."/>
        </authorList>
    </citation>
    <scope>NUCLEOTIDE SEQUENCE [LARGE SCALE GENOMIC DNA]</scope>
    <source>
        <strain evidence="1">CG11_big_fil_rev_8_21_14_0_20_43_7</strain>
    </source>
</reference>
<name>A0A2H0N3H4_9BACT</name>
<dbReference type="EMBL" id="PCWM01000007">
    <property type="protein sequence ID" value="PIR03440.1"/>
    <property type="molecule type" value="Genomic_DNA"/>
</dbReference>
<gene>
    <name evidence="1" type="ORF">COV60_00315</name>
</gene>
<evidence type="ECO:0000313" key="1">
    <source>
        <dbReference type="EMBL" id="PIR03440.1"/>
    </source>
</evidence>
<sequence>MRFEVKFWWSNPEDLNLKRGEYLEDDTMAELSREHFLSLLEQGAFGSRVDVRFELDDEGRCIVATVKVDCDKSQSEFMQELFYKIAAWVIGQTE</sequence>
<dbReference type="AlphaFoldDB" id="A0A2H0N3H4"/>
<protein>
    <submittedName>
        <fullName evidence="1">Uncharacterized protein</fullName>
    </submittedName>
</protein>
<evidence type="ECO:0000313" key="2">
    <source>
        <dbReference type="Proteomes" id="UP000229782"/>
    </source>
</evidence>
<proteinExistence type="predicted"/>
<comment type="caution">
    <text evidence="1">The sequence shown here is derived from an EMBL/GenBank/DDBJ whole genome shotgun (WGS) entry which is preliminary data.</text>
</comment>
<dbReference type="Proteomes" id="UP000229782">
    <property type="component" value="Unassembled WGS sequence"/>
</dbReference>
<organism evidence="1 2">
    <name type="scientific">Candidatus Magasanikbacteria bacterium CG11_big_fil_rev_8_21_14_0_20_43_7</name>
    <dbReference type="NCBI Taxonomy" id="1974654"/>
    <lineage>
        <taxon>Bacteria</taxon>
        <taxon>Candidatus Magasanikiibacteriota</taxon>
    </lineage>
</organism>